<dbReference type="PANTHER" id="PTHR45668:SF5">
    <property type="entry name" value="SERINE_THREONINE-PROTEIN PHOSPHATASE 5"/>
    <property type="match status" value="1"/>
</dbReference>
<evidence type="ECO:0000256" key="2">
    <source>
        <dbReference type="ARBA" id="ARBA00022723"/>
    </source>
</evidence>
<keyword evidence="4" id="KW-0175">Coiled coil</keyword>
<dbReference type="CDD" id="cd00144">
    <property type="entry name" value="MPP_PPP_family"/>
    <property type="match status" value="1"/>
</dbReference>
<feature type="non-terminal residue" evidence="6">
    <location>
        <position position="1"/>
    </location>
</feature>
<evidence type="ECO:0000256" key="1">
    <source>
        <dbReference type="ARBA" id="ARBA00001936"/>
    </source>
</evidence>
<dbReference type="AlphaFoldDB" id="A0A146KFR3"/>
<comment type="cofactor">
    <cofactor evidence="1">
        <name>Mn(2+)</name>
        <dbReference type="ChEBI" id="CHEBI:29035"/>
    </cofactor>
</comment>
<evidence type="ECO:0000256" key="4">
    <source>
        <dbReference type="SAM" id="Coils"/>
    </source>
</evidence>
<dbReference type="Gene3D" id="3.60.21.10">
    <property type="match status" value="1"/>
</dbReference>
<feature type="coiled-coil region" evidence="4">
    <location>
        <begin position="507"/>
        <end position="534"/>
    </location>
</feature>
<dbReference type="InterPro" id="IPR006186">
    <property type="entry name" value="Ser/Thr-sp_prot-phosphatase"/>
</dbReference>
<sequence>QKYFSKYVPPARKTLTLQEYNTVKQFATKVSLERIMSKVKEQRSQASPILKPIISFETVIQLCNVIERSLEILPNTENVNIPELINSCNVDMEQFDSQIMNNIQILRPKSLSLDLQTSQLIVVGDTHGTIEIIEYLFNTFGHPEDNSPIYIFNGDYVDRGSNSVENFLYIAALKITFPNKIFMTRGNHECRQICQNYSLLAECFLKYDENVQMVFDALTQCFLHIPIAVTINQKILILHGGVNTHSIWLTDVLKHLNRHREPENSSDLALSDPLSDFLWADPGDLEECVFNTQRMTSCNFGSNGINRFLKLNDLKMLIRSHTSCENGLERYHQGQTWTLFSVPNYVDQNLGAIMLVNNFKSNLTTQFQLFTLDQSASIDNQVFANSDVIQMFYNKPLQSFSVSQQKLFFVYLQMGSIDAAVTTPRYFRTLISKEGTKIEVSENLKRNADELLGGISQFLLNNEMEPMAMLGHFDLEAQSDMILWDNQTLKDIQVGVPQKLFVPSIKEEDLKKIVSEAEKALEKEMKRQHALKLKKEKMRRLMANKGSKEMKKK</sequence>
<evidence type="ECO:0000313" key="6">
    <source>
        <dbReference type="EMBL" id="JAP95620.1"/>
    </source>
</evidence>
<dbReference type="PANTHER" id="PTHR45668">
    <property type="entry name" value="SERINE/THREONINE-PROTEIN PHOSPHATASE 5-RELATED"/>
    <property type="match status" value="1"/>
</dbReference>
<keyword evidence="3" id="KW-0464">Manganese</keyword>
<evidence type="ECO:0000259" key="5">
    <source>
        <dbReference type="SMART" id="SM00156"/>
    </source>
</evidence>
<feature type="domain" description="Serine/threonine specific protein phosphatases" evidence="5">
    <location>
        <begin position="90"/>
        <end position="374"/>
    </location>
</feature>
<gene>
    <name evidence="6" type="ORF">TPC1_11325</name>
</gene>
<dbReference type="SMART" id="SM00156">
    <property type="entry name" value="PP2Ac"/>
    <property type="match status" value="1"/>
</dbReference>
<proteinExistence type="predicted"/>
<dbReference type="PRINTS" id="PR00114">
    <property type="entry name" value="STPHPHTASE"/>
</dbReference>
<dbReference type="InterPro" id="IPR051134">
    <property type="entry name" value="PPP_phosphatase"/>
</dbReference>
<dbReference type="InterPro" id="IPR029052">
    <property type="entry name" value="Metallo-depent_PP-like"/>
</dbReference>
<accession>A0A146KFR3</accession>
<dbReference type="GO" id="GO:0016787">
    <property type="term" value="F:hydrolase activity"/>
    <property type="evidence" value="ECO:0007669"/>
    <property type="project" value="InterPro"/>
</dbReference>
<dbReference type="EMBL" id="GDID01000986">
    <property type="protein sequence ID" value="JAP95620.1"/>
    <property type="molecule type" value="Transcribed_RNA"/>
</dbReference>
<feature type="non-terminal residue" evidence="6">
    <location>
        <position position="553"/>
    </location>
</feature>
<organism evidence="6">
    <name type="scientific">Trepomonas sp. PC1</name>
    <dbReference type="NCBI Taxonomy" id="1076344"/>
    <lineage>
        <taxon>Eukaryota</taxon>
        <taxon>Metamonada</taxon>
        <taxon>Diplomonadida</taxon>
        <taxon>Hexamitidae</taxon>
        <taxon>Hexamitinae</taxon>
        <taxon>Trepomonas</taxon>
    </lineage>
</organism>
<reference evidence="6" key="1">
    <citation type="submission" date="2015-07" db="EMBL/GenBank/DDBJ databases">
        <title>Adaptation to a free-living lifestyle via gene acquisitions in the diplomonad Trepomonas sp. PC1.</title>
        <authorList>
            <person name="Xu F."/>
            <person name="Jerlstrom-Hultqvist J."/>
            <person name="Kolisko M."/>
            <person name="Simpson A.G.B."/>
            <person name="Roger A.J."/>
            <person name="Svard S.G."/>
            <person name="Andersson J.O."/>
        </authorList>
    </citation>
    <scope>NUCLEOTIDE SEQUENCE</scope>
    <source>
        <strain evidence="6">PC1</strain>
    </source>
</reference>
<dbReference type="GO" id="GO:0046872">
    <property type="term" value="F:metal ion binding"/>
    <property type="evidence" value="ECO:0007669"/>
    <property type="project" value="UniProtKB-KW"/>
</dbReference>
<dbReference type="InterPro" id="IPR004843">
    <property type="entry name" value="Calcineurin-like_PHP"/>
</dbReference>
<evidence type="ECO:0000256" key="3">
    <source>
        <dbReference type="ARBA" id="ARBA00023211"/>
    </source>
</evidence>
<dbReference type="SUPFAM" id="SSF56300">
    <property type="entry name" value="Metallo-dependent phosphatases"/>
    <property type="match status" value="1"/>
</dbReference>
<dbReference type="Pfam" id="PF00149">
    <property type="entry name" value="Metallophos"/>
    <property type="match status" value="1"/>
</dbReference>
<keyword evidence="2" id="KW-0479">Metal-binding</keyword>
<name>A0A146KFR3_9EUKA</name>
<protein>
    <submittedName>
        <fullName evidence="6">Serine/threonine-protein phosphatase</fullName>
    </submittedName>
</protein>